<evidence type="ECO:0000256" key="2">
    <source>
        <dbReference type="ARBA" id="ARBA00022729"/>
    </source>
</evidence>
<dbReference type="PRINTS" id="PR00725">
    <property type="entry name" value="DADACBPTASE1"/>
</dbReference>
<keyword evidence="4" id="KW-0133">Cell shape</keyword>
<dbReference type="SUPFAM" id="SSF56601">
    <property type="entry name" value="beta-lactamase/transpeptidase-like"/>
    <property type="match status" value="1"/>
</dbReference>
<evidence type="ECO:0000259" key="8">
    <source>
        <dbReference type="Pfam" id="PF00768"/>
    </source>
</evidence>
<sequence>MRKFILFVIVCCLVIFTLNFRGQDVSAAYHSYAVIDAKTGRLLFGENPHERLPIASLTKVWTALIAIEQNDLKDIVTVSDKAAGAEGSSIYLKGGDEVEVEKLLYGLMLRSGNDAATALSEFTAGSVEEFVDMMNEKAVFSGLENTVFTNPSGLHDEEHLSTAYETALMMKLAMENETFRKIASTPLYRYNDSGPNAWQNKHRLVRQDKRAIAGKTGYTKSAGRTLVTFFEDGDRSIIIVTLNNSDDWKVHKQMADRAFSEYEMTTVVKKGKYEVTPKLIGTLEEPISLLLKEGEEDKVKSVVKIFRDPNRKNEAIWHVYIDDELVVSRIVPINKK</sequence>
<keyword evidence="5" id="KW-0573">Peptidoglycan synthesis</keyword>
<protein>
    <submittedName>
        <fullName evidence="9">D-alanyl-D-alanine carboxypeptidase family protein</fullName>
        <ecNumber evidence="9">3.4.-.-</ecNumber>
    </submittedName>
</protein>
<accession>A0ABV8X792</accession>
<evidence type="ECO:0000256" key="6">
    <source>
        <dbReference type="ARBA" id="ARBA00023316"/>
    </source>
</evidence>
<keyword evidence="10" id="KW-1185">Reference proteome</keyword>
<comment type="caution">
    <text evidence="9">The sequence shown here is derived from an EMBL/GenBank/DDBJ whole genome shotgun (WGS) entry which is preliminary data.</text>
</comment>
<proteinExistence type="inferred from homology"/>
<keyword evidence="6" id="KW-0961">Cell wall biogenesis/degradation</keyword>
<dbReference type="InterPro" id="IPR018044">
    <property type="entry name" value="Peptidase_S11"/>
</dbReference>
<keyword evidence="9" id="KW-0645">Protease</keyword>
<dbReference type="Proteomes" id="UP001595817">
    <property type="component" value="Unassembled WGS sequence"/>
</dbReference>
<dbReference type="PANTHER" id="PTHR21581">
    <property type="entry name" value="D-ALANYL-D-ALANINE CARBOXYPEPTIDASE"/>
    <property type="match status" value="1"/>
</dbReference>
<evidence type="ECO:0000313" key="9">
    <source>
        <dbReference type="EMBL" id="MFC4410999.1"/>
    </source>
</evidence>
<reference evidence="10" key="1">
    <citation type="journal article" date="2019" name="Int. J. Syst. Evol. Microbiol.">
        <title>The Global Catalogue of Microorganisms (GCM) 10K type strain sequencing project: providing services to taxonomists for standard genome sequencing and annotation.</title>
        <authorList>
            <consortium name="The Broad Institute Genomics Platform"/>
            <consortium name="The Broad Institute Genome Sequencing Center for Infectious Disease"/>
            <person name="Wu L."/>
            <person name="Ma J."/>
        </authorList>
    </citation>
    <scope>NUCLEOTIDE SEQUENCE [LARGE SCALE GENOMIC DNA]</scope>
    <source>
        <strain evidence="10">CCUG 59778</strain>
    </source>
</reference>
<dbReference type="Pfam" id="PF00768">
    <property type="entry name" value="Peptidase_S11"/>
    <property type="match status" value="1"/>
</dbReference>
<dbReference type="EMBL" id="JBHSEC010000019">
    <property type="protein sequence ID" value="MFC4410999.1"/>
    <property type="molecule type" value="Genomic_DNA"/>
</dbReference>
<name>A0ABV8X792_9LACT</name>
<evidence type="ECO:0000313" key="10">
    <source>
        <dbReference type="Proteomes" id="UP001595817"/>
    </source>
</evidence>
<evidence type="ECO:0000256" key="7">
    <source>
        <dbReference type="RuleBase" id="RU004016"/>
    </source>
</evidence>
<dbReference type="InterPro" id="IPR001967">
    <property type="entry name" value="Peptidase_S11_N"/>
</dbReference>
<dbReference type="PANTHER" id="PTHR21581:SF33">
    <property type="entry name" value="D-ALANYL-D-ALANINE CARBOXYPEPTIDASE DACB"/>
    <property type="match status" value="1"/>
</dbReference>
<dbReference type="EC" id="3.4.-.-" evidence="9"/>
<comment type="similarity">
    <text evidence="1 7">Belongs to the peptidase S11 family.</text>
</comment>
<keyword evidence="3 9" id="KW-0378">Hydrolase</keyword>
<dbReference type="InterPro" id="IPR012338">
    <property type="entry name" value="Beta-lactam/transpept-like"/>
</dbReference>
<evidence type="ECO:0000256" key="5">
    <source>
        <dbReference type="ARBA" id="ARBA00022984"/>
    </source>
</evidence>
<evidence type="ECO:0000256" key="4">
    <source>
        <dbReference type="ARBA" id="ARBA00022960"/>
    </source>
</evidence>
<keyword evidence="2" id="KW-0732">Signal</keyword>
<gene>
    <name evidence="9" type="ORF">ACFOZY_11270</name>
</gene>
<dbReference type="RefSeq" id="WP_378155466.1">
    <property type="nucleotide sequence ID" value="NZ_JBHSEC010000019.1"/>
</dbReference>
<evidence type="ECO:0000256" key="1">
    <source>
        <dbReference type="ARBA" id="ARBA00007164"/>
    </source>
</evidence>
<dbReference type="Gene3D" id="3.40.710.10">
    <property type="entry name" value="DD-peptidase/beta-lactamase superfamily"/>
    <property type="match status" value="1"/>
</dbReference>
<dbReference type="GO" id="GO:0004180">
    <property type="term" value="F:carboxypeptidase activity"/>
    <property type="evidence" value="ECO:0007669"/>
    <property type="project" value="UniProtKB-KW"/>
</dbReference>
<keyword evidence="9" id="KW-0121">Carboxypeptidase</keyword>
<organism evidence="9 10">
    <name type="scientific">Chungangia koreensis</name>
    <dbReference type="NCBI Taxonomy" id="752657"/>
    <lineage>
        <taxon>Bacteria</taxon>
        <taxon>Bacillati</taxon>
        <taxon>Bacillota</taxon>
        <taxon>Bacilli</taxon>
        <taxon>Lactobacillales</taxon>
        <taxon>Chungangia</taxon>
    </lineage>
</organism>
<feature type="domain" description="Peptidase S11 D-alanyl-D-alanine carboxypeptidase A N-terminal" evidence="8">
    <location>
        <begin position="28"/>
        <end position="244"/>
    </location>
</feature>
<evidence type="ECO:0000256" key="3">
    <source>
        <dbReference type="ARBA" id="ARBA00022801"/>
    </source>
</evidence>